<evidence type="ECO:0000313" key="8">
    <source>
        <dbReference type="EMBL" id="RFB05145.1"/>
    </source>
</evidence>
<comment type="similarity">
    <text evidence="4">Belongs to the TonB-dependent receptor family.</text>
</comment>
<dbReference type="EMBL" id="QUQO01000001">
    <property type="protein sequence ID" value="RFB05145.1"/>
    <property type="molecule type" value="Genomic_DNA"/>
</dbReference>
<dbReference type="AlphaFoldDB" id="A0A371RI79"/>
<gene>
    <name evidence="8" type="ORF">DX908_07695</name>
</gene>
<organism evidence="8 9">
    <name type="scientific">Parvularcula marina</name>
    <dbReference type="NCBI Taxonomy" id="2292771"/>
    <lineage>
        <taxon>Bacteria</taxon>
        <taxon>Pseudomonadati</taxon>
        <taxon>Pseudomonadota</taxon>
        <taxon>Alphaproteobacteria</taxon>
        <taxon>Parvularculales</taxon>
        <taxon>Parvularculaceae</taxon>
        <taxon>Parvularcula</taxon>
    </lineage>
</organism>
<dbReference type="Proteomes" id="UP000264589">
    <property type="component" value="Unassembled WGS sequence"/>
</dbReference>
<feature type="domain" description="TonB-dependent receptor plug" evidence="7">
    <location>
        <begin position="54"/>
        <end position="173"/>
    </location>
</feature>
<reference evidence="8 9" key="1">
    <citation type="submission" date="2018-08" db="EMBL/GenBank/DDBJ databases">
        <title>Parvularcula sp. SM1705, isolated from surface water of the South Sea China.</title>
        <authorList>
            <person name="Sun L."/>
        </authorList>
    </citation>
    <scope>NUCLEOTIDE SEQUENCE [LARGE SCALE GENOMIC DNA]</scope>
    <source>
        <strain evidence="8 9">SM1705</strain>
    </source>
</reference>
<evidence type="ECO:0000256" key="2">
    <source>
        <dbReference type="ARBA" id="ARBA00023136"/>
    </source>
</evidence>
<dbReference type="GO" id="GO:0009279">
    <property type="term" value="C:cell outer membrane"/>
    <property type="evidence" value="ECO:0007669"/>
    <property type="project" value="UniProtKB-SubCell"/>
</dbReference>
<proteinExistence type="inferred from homology"/>
<protein>
    <submittedName>
        <fullName evidence="8">TonB-dependent receptor</fullName>
    </submittedName>
</protein>
<comment type="subcellular location">
    <subcellularLocation>
        <location evidence="1 4">Cell outer membrane</location>
    </subcellularLocation>
</comment>
<feature type="domain" description="TonB-dependent receptor-like beta-barrel" evidence="6">
    <location>
        <begin position="429"/>
        <end position="995"/>
    </location>
</feature>
<keyword evidence="3" id="KW-0998">Cell outer membrane</keyword>
<dbReference type="Pfam" id="PF07715">
    <property type="entry name" value="Plug"/>
    <property type="match status" value="1"/>
</dbReference>
<keyword evidence="5" id="KW-0732">Signal</keyword>
<keyword evidence="8" id="KW-0675">Receptor</keyword>
<accession>A0A371RI79</accession>
<dbReference type="InterPro" id="IPR036942">
    <property type="entry name" value="Beta-barrel_TonB_sf"/>
</dbReference>
<dbReference type="Gene3D" id="2.170.130.10">
    <property type="entry name" value="TonB-dependent receptor, plug domain"/>
    <property type="match status" value="1"/>
</dbReference>
<dbReference type="InParanoid" id="A0A371RI79"/>
<evidence type="ECO:0000259" key="6">
    <source>
        <dbReference type="Pfam" id="PF00593"/>
    </source>
</evidence>
<dbReference type="InterPro" id="IPR037066">
    <property type="entry name" value="Plug_dom_sf"/>
</dbReference>
<dbReference type="PANTHER" id="PTHR47234">
    <property type="match status" value="1"/>
</dbReference>
<evidence type="ECO:0000256" key="4">
    <source>
        <dbReference type="RuleBase" id="RU003357"/>
    </source>
</evidence>
<evidence type="ECO:0000256" key="1">
    <source>
        <dbReference type="ARBA" id="ARBA00004442"/>
    </source>
</evidence>
<comment type="caution">
    <text evidence="8">The sequence shown here is derived from an EMBL/GenBank/DDBJ whole genome shotgun (WGS) entry which is preliminary data.</text>
</comment>
<evidence type="ECO:0000256" key="5">
    <source>
        <dbReference type="SAM" id="SignalP"/>
    </source>
</evidence>
<name>A0A371RI79_9PROT</name>
<evidence type="ECO:0000256" key="3">
    <source>
        <dbReference type="ARBA" id="ARBA00023237"/>
    </source>
</evidence>
<dbReference type="Pfam" id="PF00593">
    <property type="entry name" value="TonB_dep_Rec_b-barrel"/>
    <property type="match status" value="1"/>
</dbReference>
<keyword evidence="4" id="KW-0798">TonB box</keyword>
<keyword evidence="2 4" id="KW-0472">Membrane</keyword>
<feature type="chain" id="PRO_5016571405" evidence="5">
    <location>
        <begin position="26"/>
        <end position="1029"/>
    </location>
</feature>
<dbReference type="Gene3D" id="2.40.170.20">
    <property type="entry name" value="TonB-dependent receptor, beta-barrel domain"/>
    <property type="match status" value="1"/>
</dbReference>
<keyword evidence="9" id="KW-1185">Reference proteome</keyword>
<dbReference type="SUPFAM" id="SSF56935">
    <property type="entry name" value="Porins"/>
    <property type="match status" value="1"/>
</dbReference>
<evidence type="ECO:0000259" key="7">
    <source>
        <dbReference type="Pfam" id="PF07715"/>
    </source>
</evidence>
<dbReference type="PANTHER" id="PTHR47234:SF1">
    <property type="entry name" value="TONB-DEPENDENT RECEPTOR"/>
    <property type="match status" value="1"/>
</dbReference>
<feature type="signal peptide" evidence="5">
    <location>
        <begin position="1"/>
        <end position="25"/>
    </location>
</feature>
<sequence length="1029" mass="112084">MRVTKKEFLLSAAMAAVIASGAAWAQDDTTDTDDDDVIVVTGTNIQGARINEALPVTIVGEDDIAAIGGIDGEDLIRSLPAQGGVAFRQDNNTTNNNARGDVASINLRSIGSSGTLVLLNGRRVVNHPSTQAELSTPVTTTNMNSLPVAGISRVEVLNDGASAIYGTDAVAGVFNTILDDDFDGFQVQARNLYATNNDLNEQTVTLKAGRNFNEGKTNISVAAEFSTRDGIFADEFKFSASEDRRPFLVGTSFEGDTSFDNRATASPWGQFTLRTTSSTRVRQNGTTLTNSSGRFHIQPTSFSGCRADTADALSVPGICIDDSSQDRDLRFDGAYERSVISDRDRFNAFAFLNHDLDNGVRLYSELGIYYAETQKTNEPRNGIGATEISIPANYYYNPFGPVMFSDGSINPNRLPGLENVPVEGLPVFTDGGRYRFVDVGFRDIEVQNMQWRALGGARGEFGTSGWDWDSAVLYNRAYAEDSVNNSVSRSLFQQALMNETPNVYNIFNGADPDNPSIGDATPNAQSLIDPFLIDVVRKSTSELALADFKVTNGNVFALPGGDVGVALGVEARYEAYDEDRDERVDGTITYTDAVTGEVSQTDVYGTSPTPDSNGSRNVYAAFAEASVPLVSPDMNIPLVNTFDLQLAARYEHYSDFGGSGIKPRVAAAWKPFDFLKLRGAWSKGFRAPNLIVVNESVDRSNAREDSYACEAGVRNGTFPTFGDCTGFSVGRTERRTVAEDIGPEEDTNITYGLVFEPRGINGPLSFLNPLTITVDRWEIERENVVGVFGAENHVSLDYLLRLQGSSNPNVVRAAPNEDDIAFFDAAGLTPAGEIEVILDTYDNNENIDVEGWDYALYYDLDDLPVGDLSFKLNASYLDTYFIALSPGAQMIRDAVDSGLISDDITVSQEGEIIKQDGQPEWRLGSTITWRHPTGVGGGVRVNYISEFIDTGAGLNPDGDPFIVDDWATTNVYLQYQHDGEGFMDGLRVRVGANNVTDEEPPLADETNGYDAAYHSIRGRQIYFDIRKKF</sequence>
<dbReference type="InterPro" id="IPR012910">
    <property type="entry name" value="Plug_dom"/>
</dbReference>
<evidence type="ECO:0000313" key="9">
    <source>
        <dbReference type="Proteomes" id="UP000264589"/>
    </source>
</evidence>
<dbReference type="InterPro" id="IPR000531">
    <property type="entry name" value="Beta-barrel_TonB"/>
</dbReference>